<proteinExistence type="predicted"/>
<accession>A0AAV7TBP3</accession>
<dbReference type="InterPro" id="IPR007914">
    <property type="entry name" value="UPF0193"/>
</dbReference>
<dbReference type="PANTHER" id="PTHR28348:SF1">
    <property type="entry name" value="UPF0193 PROTEIN EVG1"/>
    <property type="match status" value="1"/>
</dbReference>
<dbReference type="Pfam" id="PF05250">
    <property type="entry name" value="UPF0193"/>
    <property type="match status" value="1"/>
</dbReference>
<dbReference type="AlphaFoldDB" id="A0AAV7TBP3"/>
<feature type="region of interest" description="Disordered" evidence="1">
    <location>
        <begin position="53"/>
        <end position="76"/>
    </location>
</feature>
<protein>
    <submittedName>
        <fullName evidence="2">Uncharacterized protein</fullName>
    </submittedName>
</protein>
<dbReference type="EMBL" id="JANPWB010000007">
    <property type="protein sequence ID" value="KAJ1173721.1"/>
    <property type="molecule type" value="Genomic_DNA"/>
</dbReference>
<gene>
    <name evidence="2" type="ORF">NDU88_005547</name>
</gene>
<organism evidence="2 3">
    <name type="scientific">Pleurodeles waltl</name>
    <name type="common">Iberian ribbed newt</name>
    <dbReference type="NCBI Taxonomy" id="8319"/>
    <lineage>
        <taxon>Eukaryota</taxon>
        <taxon>Metazoa</taxon>
        <taxon>Chordata</taxon>
        <taxon>Craniata</taxon>
        <taxon>Vertebrata</taxon>
        <taxon>Euteleostomi</taxon>
        <taxon>Amphibia</taxon>
        <taxon>Batrachia</taxon>
        <taxon>Caudata</taxon>
        <taxon>Salamandroidea</taxon>
        <taxon>Salamandridae</taxon>
        <taxon>Pleurodelinae</taxon>
        <taxon>Pleurodeles</taxon>
    </lineage>
</organism>
<keyword evidence="3" id="KW-1185">Reference proteome</keyword>
<evidence type="ECO:0000256" key="1">
    <source>
        <dbReference type="SAM" id="MobiDB-lite"/>
    </source>
</evidence>
<sequence>MDKKGGVPVGSGFWKGSNPAQFSKETQELLKVMMQESKLTNFQQRQLRTHLQRGDALPTRCHPTSSNDCQVPQHLSPPAGENHLLVLPPRPCLRPAESCRAGDAYNRDQYRPQATRDLEKEKRRLQNILATGKDVPEVRRDRRPAPRKEEVAEVELDRFDELVNEIQERRQFLDEMEALGQGKKYRSIVETEISQKLREMEIIDQQRSRDLKNKLKPSRQQNTEPQ</sequence>
<comment type="caution">
    <text evidence="2">The sequence shown here is derived from an EMBL/GenBank/DDBJ whole genome shotgun (WGS) entry which is preliminary data.</text>
</comment>
<dbReference type="PANTHER" id="PTHR28348">
    <property type="entry name" value="UPF0193 PROTEIN EVG1"/>
    <property type="match status" value="1"/>
</dbReference>
<evidence type="ECO:0000313" key="2">
    <source>
        <dbReference type="EMBL" id="KAJ1173721.1"/>
    </source>
</evidence>
<name>A0AAV7TBP3_PLEWA</name>
<feature type="compositionally biased region" description="Basic and acidic residues" evidence="1">
    <location>
        <begin position="201"/>
        <end position="213"/>
    </location>
</feature>
<reference evidence="2" key="1">
    <citation type="journal article" date="2022" name="bioRxiv">
        <title>Sequencing and chromosome-scale assembly of the giantPleurodeles waltlgenome.</title>
        <authorList>
            <person name="Brown T."/>
            <person name="Elewa A."/>
            <person name="Iarovenko S."/>
            <person name="Subramanian E."/>
            <person name="Araus A.J."/>
            <person name="Petzold A."/>
            <person name="Susuki M."/>
            <person name="Suzuki K.-i.T."/>
            <person name="Hayashi T."/>
            <person name="Toyoda A."/>
            <person name="Oliveira C."/>
            <person name="Osipova E."/>
            <person name="Leigh N.D."/>
            <person name="Simon A."/>
            <person name="Yun M.H."/>
        </authorList>
    </citation>
    <scope>NUCLEOTIDE SEQUENCE</scope>
    <source>
        <strain evidence="2">20211129_DDA</strain>
        <tissue evidence="2">Liver</tissue>
    </source>
</reference>
<dbReference type="Proteomes" id="UP001066276">
    <property type="component" value="Chromosome 4_1"/>
</dbReference>
<feature type="region of interest" description="Disordered" evidence="1">
    <location>
        <begin position="1"/>
        <end position="20"/>
    </location>
</feature>
<evidence type="ECO:0000313" key="3">
    <source>
        <dbReference type="Proteomes" id="UP001066276"/>
    </source>
</evidence>
<feature type="region of interest" description="Disordered" evidence="1">
    <location>
        <begin position="201"/>
        <end position="226"/>
    </location>
</feature>